<reference evidence="6 7" key="1">
    <citation type="journal article" date="2007" name="Proc. Natl. Acad. Sci. U.S.A.">
        <title>Independent sorting-out of thousands of duplicated gene pairs in two yeast species descended from a whole-genome duplication.</title>
        <authorList>
            <person name="Scannell D.R."/>
            <person name="Frank A.C."/>
            <person name="Conant G.C."/>
            <person name="Byrne K.P."/>
            <person name="Woolfit M."/>
            <person name="Wolfe K.H."/>
        </authorList>
    </citation>
    <scope>NUCLEOTIDE SEQUENCE [LARGE SCALE GENOMIC DNA]</scope>
    <source>
        <strain evidence="7">ATCC 22028 / DSM 70294 / BCRC 21397 / CBS 2163 / NBRC 10782 / NRRL Y-8283 / UCD 57-17</strain>
    </source>
</reference>
<dbReference type="PANTHER" id="PTHR12585:SF69">
    <property type="entry name" value="FI11703P"/>
    <property type="match status" value="1"/>
</dbReference>
<dbReference type="SUPFAM" id="SSF46785">
    <property type="entry name" value="Winged helix' DNA-binding domain"/>
    <property type="match status" value="1"/>
</dbReference>
<dbReference type="GO" id="GO:0003682">
    <property type="term" value="F:chromatin binding"/>
    <property type="evidence" value="ECO:0007669"/>
    <property type="project" value="EnsemblFungi"/>
</dbReference>
<dbReference type="OMA" id="IWLASNM"/>
<comment type="subcellular location">
    <subcellularLocation>
        <location evidence="1">Nucleus</location>
    </subcellularLocation>
</comment>
<dbReference type="InterPro" id="IPR039781">
    <property type="entry name" value="Rad21/Rec8-like"/>
</dbReference>
<gene>
    <name evidence="6" type="ORF">Kpol_1045p54</name>
</gene>
<dbReference type="Pfam" id="PF04824">
    <property type="entry name" value="Rad21_Rec8"/>
    <property type="match status" value="1"/>
</dbReference>
<evidence type="ECO:0000259" key="4">
    <source>
        <dbReference type="Pfam" id="PF04824"/>
    </source>
</evidence>
<dbReference type="GO" id="GO:0034087">
    <property type="term" value="P:establishment of mitotic sister chromatid cohesion"/>
    <property type="evidence" value="ECO:0007669"/>
    <property type="project" value="EnsemblFungi"/>
</dbReference>
<evidence type="ECO:0000259" key="5">
    <source>
        <dbReference type="Pfam" id="PF04825"/>
    </source>
</evidence>
<keyword evidence="3" id="KW-0539">Nucleus</keyword>
<dbReference type="GO" id="GO:0019901">
    <property type="term" value="F:protein kinase binding"/>
    <property type="evidence" value="ECO:0007669"/>
    <property type="project" value="EnsemblFungi"/>
</dbReference>
<dbReference type="Gene3D" id="1.10.10.580">
    <property type="entry name" value="Structural maintenance of chromosome 1. Chain E"/>
    <property type="match status" value="1"/>
</dbReference>
<dbReference type="InParanoid" id="A7TI60"/>
<dbReference type="InterPro" id="IPR006910">
    <property type="entry name" value="Rad21_Rec8_N"/>
</dbReference>
<dbReference type="GO" id="GO:0030892">
    <property type="term" value="C:mitotic cohesin complex"/>
    <property type="evidence" value="ECO:0007669"/>
    <property type="project" value="EnsemblFungi"/>
</dbReference>
<dbReference type="GO" id="GO:0007076">
    <property type="term" value="P:mitotic chromosome condensation"/>
    <property type="evidence" value="ECO:0007669"/>
    <property type="project" value="EnsemblFungi"/>
</dbReference>
<evidence type="ECO:0000313" key="7">
    <source>
        <dbReference type="Proteomes" id="UP000000267"/>
    </source>
</evidence>
<accession>A7TI60</accession>
<keyword evidence="7" id="KW-1185">Reference proteome</keyword>
<dbReference type="InterPro" id="IPR036390">
    <property type="entry name" value="WH_DNA-bd_sf"/>
</dbReference>
<dbReference type="CDD" id="cd21791">
    <property type="entry name" value="Rad21_Rec8_M_ScScc1p-like"/>
    <property type="match status" value="1"/>
</dbReference>
<evidence type="ECO:0000313" key="6">
    <source>
        <dbReference type="EMBL" id="EDO18067.1"/>
    </source>
</evidence>
<comment type="similarity">
    <text evidence="2">Belongs to the rad21 family.</text>
</comment>
<dbReference type="Pfam" id="PF04825">
    <property type="entry name" value="Rad21_Rec8_N"/>
    <property type="match status" value="1"/>
</dbReference>
<dbReference type="GO" id="GO:0000794">
    <property type="term" value="C:condensed nuclear chromosome"/>
    <property type="evidence" value="ECO:0007669"/>
    <property type="project" value="EnsemblFungi"/>
</dbReference>
<dbReference type="HOGENOM" id="CLU_462364_0_0_1"/>
<evidence type="ECO:0000256" key="3">
    <source>
        <dbReference type="ARBA" id="ARBA00023242"/>
    </source>
</evidence>
<dbReference type="Proteomes" id="UP000000267">
    <property type="component" value="Unassembled WGS sequence"/>
</dbReference>
<dbReference type="KEGG" id="vpo:Kpol_1045p54"/>
<evidence type="ECO:0000256" key="1">
    <source>
        <dbReference type="ARBA" id="ARBA00004123"/>
    </source>
</evidence>
<dbReference type="GO" id="GO:0005739">
    <property type="term" value="C:mitochondrion"/>
    <property type="evidence" value="ECO:0007669"/>
    <property type="project" value="EnsemblFungi"/>
</dbReference>
<dbReference type="eggNOG" id="KOG1213">
    <property type="taxonomic scope" value="Eukaryota"/>
</dbReference>
<feature type="domain" description="Rad21/Rec8-like protein N-terminal" evidence="5">
    <location>
        <begin position="12"/>
        <end position="126"/>
    </location>
</feature>
<dbReference type="GO" id="GO:0000086">
    <property type="term" value="P:G2/M transition of mitotic cell cycle"/>
    <property type="evidence" value="ECO:0007669"/>
    <property type="project" value="EnsemblFungi"/>
</dbReference>
<evidence type="ECO:0000256" key="2">
    <source>
        <dbReference type="ARBA" id="ARBA00009870"/>
    </source>
</evidence>
<dbReference type="GO" id="GO:1990414">
    <property type="term" value="P:replication-born double-strand break repair via sister chromatid exchange"/>
    <property type="evidence" value="ECO:0007669"/>
    <property type="project" value="EnsemblFungi"/>
</dbReference>
<evidence type="ECO:0008006" key="8">
    <source>
        <dbReference type="Google" id="ProtNLM"/>
    </source>
</evidence>
<dbReference type="OrthoDB" id="10071381at2759"/>
<dbReference type="FunCoup" id="A7TI60">
    <property type="interactions" value="249"/>
</dbReference>
<dbReference type="RefSeq" id="XP_001645925.1">
    <property type="nucleotide sequence ID" value="XM_001645875.1"/>
</dbReference>
<dbReference type="GO" id="GO:0006915">
    <property type="term" value="P:apoptotic process"/>
    <property type="evidence" value="ECO:0007669"/>
    <property type="project" value="EnsemblFungi"/>
</dbReference>
<dbReference type="PhylomeDB" id="A7TI60"/>
<sequence>MSKTNPYTVVSLATSSGPLAQVWLAANMSNLPRGTVLQTSISKSANEIAKVSGCTEDDMEGSEENGSNNTVEHIALRTSGELLHGIVRVYSKQAAFLLSDIKDTLIKISSLFKSNQRISVTLSKENTIAKVDQLILEDAVTEREVLITPGLEFLQETTIPEGLMNNQDNSMQRKVTGAMATSVNGLNTGNAPWDTSIEVGRRFNPDDDIENHHSSTLNLDFDIDDHNSKTWDEGTRTTNSQLTQNSKILNGNLDNFGQLIQEDDFPIDDNENMDWDLGIREDGNEVPEEDRSLEVGRRADVTVIEEPTDFGFDLDIGKDINEEENETRLELNANLSQNEKQEPKIAKLPKNKELANAKKILEDKEIELSDDVVKHNKPETYEQEDVYNQEFEGETRLTQKRLLEEIAQNMSFLPQSIFENFVHSQRFKRQKLPDIDIEEPQLNISFDGDDFVAGSGIDSSMMALNDEDEHESDHFMPIDADLGQDPVDELIVESDNMPPTQNEKVTLSSGEVVSKTTAAMAELLRTQFIDDDTLTFTNVLKAKVEIEDDVSNKTEITKSEASKSFFEMLSLATANCIDLDQNETFGEISINTRPALYEKFITV</sequence>
<dbReference type="GeneID" id="5546337"/>
<protein>
    <recommendedName>
        <fullName evidence="8">Rad21/Rec8-like protein N-terminal domain-containing protein</fullName>
    </recommendedName>
</protein>
<organism evidence="7">
    <name type="scientific">Vanderwaltozyma polyspora (strain ATCC 22028 / DSM 70294 / BCRC 21397 / CBS 2163 / NBRC 10782 / NRRL Y-8283 / UCD 57-17)</name>
    <name type="common">Kluyveromyces polysporus</name>
    <dbReference type="NCBI Taxonomy" id="436907"/>
    <lineage>
        <taxon>Eukaryota</taxon>
        <taxon>Fungi</taxon>
        <taxon>Dikarya</taxon>
        <taxon>Ascomycota</taxon>
        <taxon>Saccharomycotina</taxon>
        <taxon>Saccharomycetes</taxon>
        <taxon>Saccharomycetales</taxon>
        <taxon>Saccharomycetaceae</taxon>
        <taxon>Vanderwaltozyma</taxon>
    </lineage>
</organism>
<dbReference type="InterPro" id="IPR023093">
    <property type="entry name" value="ScpA-like_C"/>
</dbReference>
<dbReference type="STRING" id="436907.A7TI60"/>
<name>A7TI60_VANPO</name>
<proteinExistence type="inferred from homology"/>
<dbReference type="AlphaFoldDB" id="A7TI60"/>
<dbReference type="EMBL" id="DS480394">
    <property type="protein sequence ID" value="EDO18067.1"/>
    <property type="molecule type" value="Genomic_DNA"/>
</dbReference>
<dbReference type="PANTHER" id="PTHR12585">
    <property type="entry name" value="SCC1 / RAD21 FAMILY MEMBER"/>
    <property type="match status" value="1"/>
</dbReference>
<dbReference type="InterPro" id="IPR006909">
    <property type="entry name" value="Rad21/Rec8_C_eu"/>
</dbReference>
<feature type="domain" description="Rad21/Rec8-like protein C-terminal eukaryotic" evidence="4">
    <location>
        <begin position="555"/>
        <end position="595"/>
    </location>
</feature>